<dbReference type="OMA" id="RVSHEGC"/>
<feature type="compositionally biased region" description="Low complexity" evidence="2">
    <location>
        <begin position="8"/>
        <end position="23"/>
    </location>
</feature>
<evidence type="ECO:0000256" key="2">
    <source>
        <dbReference type="SAM" id="MobiDB-lite"/>
    </source>
</evidence>
<feature type="compositionally biased region" description="Acidic residues" evidence="2">
    <location>
        <begin position="394"/>
        <end position="403"/>
    </location>
</feature>
<reference evidence="3" key="1">
    <citation type="journal article" date="2012" name="Proc. Natl. Acad. Sci. U.S.A.">
        <title>Antigenic diversity is generated by distinct evolutionary mechanisms in African trypanosome species.</title>
        <authorList>
            <person name="Jackson A.P."/>
            <person name="Berry A."/>
            <person name="Aslett M."/>
            <person name="Allison H.C."/>
            <person name="Burton P."/>
            <person name="Vavrova-Anderson J."/>
            <person name="Brown R."/>
            <person name="Browne H."/>
            <person name="Corton N."/>
            <person name="Hauser H."/>
            <person name="Gamble J."/>
            <person name="Gilderthorp R."/>
            <person name="Marcello L."/>
            <person name="McQuillan J."/>
            <person name="Otto T.D."/>
            <person name="Quail M.A."/>
            <person name="Sanders M.J."/>
            <person name="van Tonder A."/>
            <person name="Ginger M.L."/>
            <person name="Field M.C."/>
            <person name="Barry J.D."/>
            <person name="Hertz-Fowler C."/>
            <person name="Berriman M."/>
        </authorList>
    </citation>
    <scope>NUCLEOTIDE SEQUENCE</scope>
    <source>
        <strain evidence="3">Y486</strain>
    </source>
</reference>
<dbReference type="PANTHER" id="PTHR15276">
    <property type="entry name" value="H4 D10S170 PROTEIN-RELATED"/>
    <property type="match status" value="1"/>
</dbReference>
<dbReference type="InterPro" id="IPR019152">
    <property type="entry name" value="DUF2046"/>
</dbReference>
<feature type="region of interest" description="Disordered" evidence="2">
    <location>
        <begin position="1"/>
        <end position="33"/>
    </location>
</feature>
<protein>
    <submittedName>
        <fullName evidence="3">Uncharacterized protein</fullName>
    </submittedName>
</protein>
<feature type="coiled-coil region" evidence="1">
    <location>
        <begin position="181"/>
        <end position="254"/>
    </location>
</feature>
<dbReference type="EMBL" id="HE573024">
    <property type="protein sequence ID" value="CCC49714.1"/>
    <property type="molecule type" value="Genomic_DNA"/>
</dbReference>
<evidence type="ECO:0000256" key="1">
    <source>
        <dbReference type="SAM" id="Coils"/>
    </source>
</evidence>
<dbReference type="PANTHER" id="PTHR15276:SF0">
    <property type="entry name" value="COILED-COIL DOMAIN-CONTAINING PROTEIN 6"/>
    <property type="match status" value="1"/>
</dbReference>
<proteinExistence type="predicted"/>
<accession>G0U0W1</accession>
<dbReference type="AlphaFoldDB" id="G0U0W1"/>
<keyword evidence="1" id="KW-0175">Coiled coil</keyword>
<dbReference type="VEuPathDB" id="TriTrypDB:TvY486_0803220"/>
<sequence>MNTAGNTSASASPLQLQSVSSSSHGLVPPAPCSARNSIQLHSSLLHSPPQRLRRFVSSPPSISLIDSHGVPYSGRVRTNSSSPRALGVSRSDEEAFPAFSLDAVAAEAEAKANKMSPEELRSAILDLRTRIRMQRNTILREREDVEKLQEGMRETYVVAEKEGESITNQLMRRVAKVRHQKGLLEARLRKEEKLKEEQEKKLLDLKSSSISLEMRLRREEEEILASMSEQLRQLQEQRKNLESLLLRHSSLQQLQEFVNHLQIQSTVSDVGSGVAEGDGFGPLSAGNGALQFAPTATATTGSCPGFPVAGGAEGVVTEVTDISTIRPPQCLSESVHSHEMLQYLRREVAVVEAIQRDAVERGERYIERRHKIERRISQAELERRGPGVEGPSCTEEEDDRKAV</sequence>
<organism evidence="3">
    <name type="scientific">Trypanosoma vivax (strain Y486)</name>
    <dbReference type="NCBI Taxonomy" id="1055687"/>
    <lineage>
        <taxon>Eukaryota</taxon>
        <taxon>Discoba</taxon>
        <taxon>Euglenozoa</taxon>
        <taxon>Kinetoplastea</taxon>
        <taxon>Metakinetoplastina</taxon>
        <taxon>Trypanosomatida</taxon>
        <taxon>Trypanosomatidae</taxon>
        <taxon>Trypanosoma</taxon>
        <taxon>Duttonella</taxon>
    </lineage>
</organism>
<feature type="region of interest" description="Disordered" evidence="2">
    <location>
        <begin position="378"/>
        <end position="403"/>
    </location>
</feature>
<gene>
    <name evidence="3" type="ORF">TVY486_0803220</name>
</gene>
<name>G0U0W1_TRYVY</name>
<evidence type="ECO:0000313" key="3">
    <source>
        <dbReference type="EMBL" id="CCC49714.1"/>
    </source>
</evidence>